<evidence type="ECO:0000256" key="4">
    <source>
        <dbReference type="ARBA" id="ARBA00022475"/>
    </source>
</evidence>
<evidence type="ECO:0000256" key="6">
    <source>
        <dbReference type="ARBA" id="ARBA00022692"/>
    </source>
</evidence>
<protein>
    <recommendedName>
        <fullName evidence="9">Membrane fusion protein (MFP) family protein</fullName>
    </recommendedName>
</protein>
<feature type="transmembrane region" description="Helical" evidence="9">
    <location>
        <begin position="36"/>
        <end position="53"/>
    </location>
</feature>
<keyword evidence="7 9" id="KW-1133">Transmembrane helix</keyword>
<dbReference type="PRINTS" id="PR01490">
    <property type="entry name" value="RTXTOXIND"/>
</dbReference>
<gene>
    <name evidence="13" type="ORF">AB1E22_20245</name>
</gene>
<evidence type="ECO:0000256" key="10">
    <source>
        <dbReference type="SAM" id="MobiDB-lite"/>
    </source>
</evidence>
<evidence type="ECO:0000256" key="8">
    <source>
        <dbReference type="ARBA" id="ARBA00023136"/>
    </source>
</evidence>
<dbReference type="Proteomes" id="UP001555342">
    <property type="component" value="Unassembled WGS sequence"/>
</dbReference>
<dbReference type="PANTHER" id="PTHR30386:SF27">
    <property type="entry name" value="MEMBRANE FUSION PROTEIN (MFP) FAMILY PROTEIN"/>
    <property type="match status" value="1"/>
</dbReference>
<comment type="caution">
    <text evidence="13">The sequence shown here is derived from an EMBL/GenBank/DDBJ whole genome shotgun (WGS) entry which is preliminary data.</text>
</comment>
<dbReference type="SUPFAM" id="SSF51230">
    <property type="entry name" value="Single hybrid motif"/>
    <property type="match status" value="1"/>
</dbReference>
<dbReference type="NCBIfam" id="TIGR01843">
    <property type="entry name" value="type_I_hlyD"/>
    <property type="match status" value="1"/>
</dbReference>
<dbReference type="Gene3D" id="2.40.30.170">
    <property type="match status" value="1"/>
</dbReference>
<keyword evidence="3 9" id="KW-0813">Transport</keyword>
<evidence type="ECO:0000256" key="5">
    <source>
        <dbReference type="ARBA" id="ARBA00022519"/>
    </source>
</evidence>
<dbReference type="InterPro" id="IPR010129">
    <property type="entry name" value="T1SS_HlyD"/>
</dbReference>
<evidence type="ECO:0000259" key="11">
    <source>
        <dbReference type="Pfam" id="PF25973"/>
    </source>
</evidence>
<dbReference type="InterPro" id="IPR011053">
    <property type="entry name" value="Single_hybrid_motif"/>
</dbReference>
<comment type="similarity">
    <text evidence="2 9">Belongs to the membrane fusion protein (MFP) (TC 8.A.1) family.</text>
</comment>
<proteinExistence type="inferred from homology"/>
<dbReference type="InterPro" id="IPR050739">
    <property type="entry name" value="MFP"/>
</dbReference>
<reference evidence="13 14" key="1">
    <citation type="submission" date="2024-07" db="EMBL/GenBank/DDBJ databases">
        <authorList>
            <person name="Wang L."/>
        </authorList>
    </citation>
    <scope>NUCLEOTIDE SEQUENCE [LARGE SCALE GENOMIC DNA]</scope>
    <source>
        <strain evidence="13 14">WL359</strain>
    </source>
</reference>
<evidence type="ECO:0000313" key="14">
    <source>
        <dbReference type="Proteomes" id="UP001555342"/>
    </source>
</evidence>
<feature type="region of interest" description="Disordered" evidence="10">
    <location>
        <begin position="398"/>
        <end position="421"/>
    </location>
</feature>
<evidence type="ECO:0000256" key="9">
    <source>
        <dbReference type="RuleBase" id="RU365093"/>
    </source>
</evidence>
<evidence type="ECO:0000259" key="12">
    <source>
        <dbReference type="Pfam" id="PF26002"/>
    </source>
</evidence>
<accession>A0ABV3NZM9</accession>
<keyword evidence="14" id="KW-1185">Reference proteome</keyword>
<keyword evidence="8 9" id="KW-0472">Membrane</keyword>
<keyword evidence="4 9" id="KW-1003">Cell membrane</keyword>
<evidence type="ECO:0000256" key="7">
    <source>
        <dbReference type="ARBA" id="ARBA00022989"/>
    </source>
</evidence>
<organism evidence="13 14">
    <name type="scientific">Buttiauxella gaviniae</name>
    <dbReference type="NCBI Taxonomy" id="82990"/>
    <lineage>
        <taxon>Bacteria</taxon>
        <taxon>Pseudomonadati</taxon>
        <taxon>Pseudomonadota</taxon>
        <taxon>Gammaproteobacteria</taxon>
        <taxon>Enterobacterales</taxon>
        <taxon>Enterobacteriaceae</taxon>
        <taxon>Buttiauxella</taxon>
    </lineage>
</organism>
<dbReference type="PANTHER" id="PTHR30386">
    <property type="entry name" value="MEMBRANE FUSION SUBUNIT OF EMRAB-TOLC MULTIDRUG EFFLUX PUMP"/>
    <property type="match status" value="1"/>
</dbReference>
<dbReference type="Gene3D" id="2.40.50.100">
    <property type="match status" value="1"/>
</dbReference>
<feature type="domain" description="AprE-like beta-barrel" evidence="12">
    <location>
        <begin position="349"/>
        <end position="400"/>
    </location>
</feature>
<feature type="domain" description="CzcB-like barrel-sandwich hybrid" evidence="11">
    <location>
        <begin position="73"/>
        <end position="340"/>
    </location>
</feature>
<comment type="subcellular location">
    <subcellularLocation>
        <location evidence="1 9">Cell inner membrane</location>
        <topology evidence="1 9">Single-pass membrane protein</topology>
    </subcellularLocation>
</comment>
<evidence type="ECO:0000256" key="1">
    <source>
        <dbReference type="ARBA" id="ARBA00004377"/>
    </source>
</evidence>
<keyword evidence="5 9" id="KW-0997">Cell inner membrane</keyword>
<dbReference type="EMBL" id="JBFMVT010000002">
    <property type="protein sequence ID" value="MEW7315006.1"/>
    <property type="molecule type" value="Genomic_DNA"/>
</dbReference>
<dbReference type="InterPro" id="IPR058647">
    <property type="entry name" value="BSH_CzcB-like"/>
</dbReference>
<evidence type="ECO:0000256" key="3">
    <source>
        <dbReference type="ARBA" id="ARBA00022448"/>
    </source>
</evidence>
<dbReference type="Pfam" id="PF26002">
    <property type="entry name" value="Beta-barrel_AprE"/>
    <property type="match status" value="1"/>
</dbReference>
<evidence type="ECO:0000256" key="2">
    <source>
        <dbReference type="ARBA" id="ARBA00009477"/>
    </source>
</evidence>
<dbReference type="InterPro" id="IPR058982">
    <property type="entry name" value="Beta-barrel_AprE"/>
</dbReference>
<keyword evidence="6 9" id="KW-0812">Transmembrane</keyword>
<sequence>MKMFNVMPKNFSSDREFLPSVLEVMESPPSPVGVRLLYAIAALFILAFVWSFIGKLDVIASSSGKVQPQGNVKVVESLVTGKVERILVQNGDWVEKGQILATLDTSEVNSQFIDASTSLASYKAETLRRQKENMLVSGITLANPRVNVNDSIVWSDTDVTDDSIKQREATVMQGELAKLNSDLQNILAQIAQNASRETSARNTIASQQSLIETLSQRMTIRKALVAKQVVSQDDWLQVMSSVKEARGNLVSSQSQLADTVSNKAILEAGFIKTRDDFVANNLQQLVTAERQVSSLTQKVVEAKAQLDHMTLRAPINGTVAALSLTTIGQVVSSGNEVMRVVPEGTTMEVIAYVPNQEIGFIREGQQVDIKVDAFPFTRYGTLDGTVVKVSQDAIPTMDAQQSQMDPTHASQANQKNSGGSQATQNLVYPLTIKLNDNHMMIDGRKVNLVPGMGITAEIKTDKRRLIDYLISPVYDMATSSLHER</sequence>
<evidence type="ECO:0000313" key="13">
    <source>
        <dbReference type="EMBL" id="MEW7315006.1"/>
    </source>
</evidence>
<dbReference type="Pfam" id="PF25973">
    <property type="entry name" value="BSH_CzcB"/>
    <property type="match status" value="1"/>
</dbReference>
<name>A0ABV3NZM9_9ENTR</name>
<dbReference type="RefSeq" id="WP_367597014.1">
    <property type="nucleotide sequence ID" value="NZ_JBFMVT010000002.1"/>
</dbReference>